<protein>
    <submittedName>
        <fullName evidence="1">Uncharacterized protein</fullName>
    </submittedName>
</protein>
<reference evidence="1" key="1">
    <citation type="submission" date="2021-01" db="EMBL/GenBank/DDBJ databases">
        <authorList>
            <person name="Corre E."/>
            <person name="Pelletier E."/>
            <person name="Niang G."/>
            <person name="Scheremetjew M."/>
            <person name="Finn R."/>
            <person name="Kale V."/>
            <person name="Holt S."/>
            <person name="Cochrane G."/>
            <person name="Meng A."/>
            <person name="Brown T."/>
            <person name="Cohen L."/>
        </authorList>
    </citation>
    <scope>NUCLEOTIDE SEQUENCE</scope>
    <source>
        <strain evidence="1">CCMP645</strain>
    </source>
</reference>
<sequence length="120" mass="12943">MPLGHTARFPYRYQFYVATCDDAMRRLTQASMMSKRHSAGLSFYRWVTCRSEGVRATPQLTTAGVRVGVFSVSVVVSEGSGGSDASSLSIDGVSIDSMRCSVSALRVTTSHAAEWRGGLV</sequence>
<organism evidence="1">
    <name type="scientific">Chrysotila carterae</name>
    <name type="common">Marine alga</name>
    <name type="synonym">Syracosphaera carterae</name>
    <dbReference type="NCBI Taxonomy" id="13221"/>
    <lineage>
        <taxon>Eukaryota</taxon>
        <taxon>Haptista</taxon>
        <taxon>Haptophyta</taxon>
        <taxon>Prymnesiophyceae</taxon>
        <taxon>Isochrysidales</taxon>
        <taxon>Isochrysidaceae</taxon>
        <taxon>Chrysotila</taxon>
    </lineage>
</organism>
<gene>
    <name evidence="1" type="ORF">PCAR00345_LOCUS26795</name>
</gene>
<evidence type="ECO:0000313" key="1">
    <source>
        <dbReference type="EMBL" id="CAE0774182.1"/>
    </source>
</evidence>
<dbReference type="EMBL" id="HBIZ01041944">
    <property type="protein sequence ID" value="CAE0774182.1"/>
    <property type="molecule type" value="Transcribed_RNA"/>
</dbReference>
<dbReference type="AlphaFoldDB" id="A0A7S4F5S8"/>
<name>A0A7S4F5S8_CHRCT</name>
<proteinExistence type="predicted"/>
<accession>A0A7S4F5S8</accession>